<comment type="caution">
    <text evidence="1">The sequence shown here is derived from an EMBL/GenBank/DDBJ whole genome shotgun (WGS) entry which is preliminary data.</text>
</comment>
<organism evidence="1 2">
    <name type="scientific">Selenomonas sputigena (strain ATCC 35185 / DSM 20758 / CCUG 44933 / VPI D19B-28)</name>
    <dbReference type="NCBI Taxonomy" id="546271"/>
    <lineage>
        <taxon>Bacteria</taxon>
        <taxon>Bacillati</taxon>
        <taxon>Bacillota</taxon>
        <taxon>Negativicutes</taxon>
        <taxon>Selenomonadales</taxon>
        <taxon>Selenomonadaceae</taxon>
        <taxon>Selenomonas</taxon>
    </lineage>
</organism>
<dbReference type="Proteomes" id="UP000003505">
    <property type="component" value="Unassembled WGS sequence"/>
</dbReference>
<evidence type="ECO:0000313" key="1">
    <source>
        <dbReference type="EMBL" id="EEX78023.1"/>
    </source>
</evidence>
<accession>C9LSS5</accession>
<proteinExistence type="predicted"/>
<gene>
    <name evidence="1" type="ORF">SELSPUOL_00501</name>
</gene>
<protein>
    <submittedName>
        <fullName evidence="1">Uncharacterized protein</fullName>
    </submittedName>
</protein>
<dbReference type="AlphaFoldDB" id="C9LSS5"/>
<reference evidence="1 2" key="1">
    <citation type="submission" date="2009-09" db="EMBL/GenBank/DDBJ databases">
        <authorList>
            <person name="Weinstock G."/>
            <person name="Sodergren E."/>
            <person name="Clifton S."/>
            <person name="Fulton L."/>
            <person name="Fulton B."/>
            <person name="Courtney L."/>
            <person name="Fronick C."/>
            <person name="Harrison M."/>
            <person name="Strong C."/>
            <person name="Farmer C."/>
            <person name="Delahaunty K."/>
            <person name="Markovic C."/>
            <person name="Hall O."/>
            <person name="Minx P."/>
            <person name="Tomlinson C."/>
            <person name="Mitreva M."/>
            <person name="Nelson J."/>
            <person name="Hou S."/>
            <person name="Wollam A."/>
            <person name="Pepin K.H."/>
            <person name="Johnson M."/>
            <person name="Bhonagiri V."/>
            <person name="Nash W.E."/>
            <person name="Warren W."/>
            <person name="Chinwalla A."/>
            <person name="Mardis E.R."/>
            <person name="Wilson R.K."/>
        </authorList>
    </citation>
    <scope>NUCLEOTIDE SEQUENCE [LARGE SCALE GENOMIC DNA]</scope>
    <source>
        <strain evidence="2">ATCC 35185 / DSM 20758 / VPI D19B-28</strain>
    </source>
</reference>
<evidence type="ECO:0000313" key="2">
    <source>
        <dbReference type="Proteomes" id="UP000003505"/>
    </source>
</evidence>
<dbReference type="EMBL" id="ACKP02000011">
    <property type="protein sequence ID" value="EEX78023.1"/>
    <property type="molecule type" value="Genomic_DNA"/>
</dbReference>
<name>C9LSS5_SELS3</name>
<sequence>MVASMSASCAVEISIGSEPPRTIFVRRFSFLPLYAYGVRQANDSSVGLYWAFSPVILRMFGRFLCFFME</sequence>